<keyword evidence="1" id="KW-1133">Transmembrane helix</keyword>
<proteinExistence type="predicted"/>
<name>A0A9Y2ERA6_9FIRM</name>
<keyword evidence="3" id="KW-1185">Reference proteome</keyword>
<evidence type="ECO:0000313" key="3">
    <source>
        <dbReference type="Proteomes" id="UP001243623"/>
    </source>
</evidence>
<dbReference type="AlphaFoldDB" id="A0A9Y2ERA6"/>
<dbReference type="RefSeq" id="WP_147668899.1">
    <property type="nucleotide sequence ID" value="NZ_CP120678.1"/>
</dbReference>
<evidence type="ECO:0000256" key="1">
    <source>
        <dbReference type="SAM" id="Phobius"/>
    </source>
</evidence>
<dbReference type="KEGG" id="sgbi:P3F81_06720"/>
<keyword evidence="1" id="KW-0472">Membrane</keyword>
<gene>
    <name evidence="2" type="ORF">P3F81_06720</name>
</gene>
<protein>
    <submittedName>
        <fullName evidence="2">Uncharacterized protein</fullName>
    </submittedName>
</protein>
<reference evidence="2" key="1">
    <citation type="submission" date="2023-03" db="EMBL/GenBank/DDBJ databases">
        <title>Selenobaculum gbiensis gen. nov. sp. nov., a new bacterium isolated from the gut microbiota of IBD patient.</title>
        <authorList>
            <person name="Yeo S."/>
            <person name="Park H."/>
            <person name="Huh C.S."/>
        </authorList>
    </citation>
    <scope>NUCLEOTIDE SEQUENCE</scope>
    <source>
        <strain evidence="2">ICN-92133</strain>
    </source>
</reference>
<sequence>MWSIGGIFLLLIYGIWLRSYKYRKKVEVEPVSSPLSLAIQDLIGTAGGIYLAITLLISFLKIVIPDKIIIFAIEVEPIALISILLAVFQPVIERIIRWVRL</sequence>
<dbReference type="EMBL" id="CP120678">
    <property type="protein sequence ID" value="WIW69618.1"/>
    <property type="molecule type" value="Genomic_DNA"/>
</dbReference>
<accession>A0A9Y2ERA6</accession>
<dbReference type="Proteomes" id="UP001243623">
    <property type="component" value="Chromosome"/>
</dbReference>
<feature type="transmembrane region" description="Helical" evidence="1">
    <location>
        <begin position="6"/>
        <end position="22"/>
    </location>
</feature>
<feature type="transmembrane region" description="Helical" evidence="1">
    <location>
        <begin position="42"/>
        <end position="62"/>
    </location>
</feature>
<organism evidence="2 3">
    <name type="scientific">Selenobaculum gibii</name>
    <dbReference type="NCBI Taxonomy" id="3054208"/>
    <lineage>
        <taxon>Bacteria</taxon>
        <taxon>Bacillati</taxon>
        <taxon>Bacillota</taxon>
        <taxon>Negativicutes</taxon>
        <taxon>Selenomonadales</taxon>
        <taxon>Selenomonadaceae</taxon>
        <taxon>Selenobaculum</taxon>
    </lineage>
</organism>
<feature type="transmembrane region" description="Helical" evidence="1">
    <location>
        <begin position="68"/>
        <end position="88"/>
    </location>
</feature>
<evidence type="ECO:0000313" key="2">
    <source>
        <dbReference type="EMBL" id="WIW69618.1"/>
    </source>
</evidence>
<keyword evidence="1" id="KW-0812">Transmembrane</keyword>